<evidence type="ECO:0000256" key="6">
    <source>
        <dbReference type="ARBA" id="ARBA00023157"/>
    </source>
</evidence>
<accession>A0A834F513</accession>
<protein>
    <recommendedName>
        <fullName evidence="3">Corticotropin-releasing factor-binding protein</fullName>
    </recommendedName>
    <alternativeName>
        <fullName evidence="9">Corticotropin-releasing hormone-binding protein</fullName>
    </alternativeName>
</protein>
<dbReference type="Proteomes" id="UP000646548">
    <property type="component" value="Unassembled WGS sequence"/>
</dbReference>
<evidence type="ECO:0000259" key="11">
    <source>
        <dbReference type="Pfam" id="PF05428"/>
    </source>
</evidence>
<proteinExistence type="inferred from homology"/>
<evidence type="ECO:0000256" key="2">
    <source>
        <dbReference type="ARBA" id="ARBA00008313"/>
    </source>
</evidence>
<feature type="domain" description="Corticotropin-releasing factor binding protein C-terminal" evidence="12">
    <location>
        <begin position="306"/>
        <end position="426"/>
    </location>
</feature>
<dbReference type="InterPro" id="IPR035914">
    <property type="entry name" value="Sperma_CUB_dom_sf"/>
</dbReference>
<evidence type="ECO:0000256" key="7">
    <source>
        <dbReference type="ARBA" id="ARBA00023180"/>
    </source>
</evidence>
<comment type="caution">
    <text evidence="13">The sequence shown here is derived from an EMBL/GenBank/DDBJ whole genome shotgun (WGS) entry which is preliminary data.</text>
</comment>
<evidence type="ECO:0000256" key="8">
    <source>
        <dbReference type="ARBA" id="ARBA00024997"/>
    </source>
</evidence>
<keyword evidence="5" id="KW-0732">Signal</keyword>
<comment type="similarity">
    <text evidence="2">Belongs to the CRF-binding protein family.</text>
</comment>
<dbReference type="Pfam" id="PF23541">
    <property type="entry name" value="CRF-BP_C"/>
    <property type="match status" value="1"/>
</dbReference>
<evidence type="ECO:0000259" key="12">
    <source>
        <dbReference type="Pfam" id="PF23541"/>
    </source>
</evidence>
<reference evidence="13" key="1">
    <citation type="journal article" name="BMC Genomics">
        <title>Long-read sequencing and de novo genome assembly of marine medaka (Oryzias melastigma).</title>
        <authorList>
            <person name="Liang P."/>
            <person name="Saqib H.S.A."/>
            <person name="Ni X."/>
            <person name="Shen Y."/>
        </authorList>
    </citation>
    <scope>NUCLEOTIDE SEQUENCE</scope>
    <source>
        <strain evidence="13">Bigg-433</strain>
    </source>
</reference>
<feature type="domain" description="Corticotropin-releasing factor binding protein N-terminal" evidence="11">
    <location>
        <begin position="172"/>
        <end position="297"/>
    </location>
</feature>
<evidence type="ECO:0000256" key="5">
    <source>
        <dbReference type="ARBA" id="ARBA00022729"/>
    </source>
</evidence>
<evidence type="ECO:0000256" key="9">
    <source>
        <dbReference type="ARBA" id="ARBA00033162"/>
    </source>
</evidence>
<dbReference type="GO" id="GO:0051460">
    <property type="term" value="P:negative regulation of corticotropin secretion"/>
    <property type="evidence" value="ECO:0007669"/>
    <property type="project" value="TreeGrafter"/>
</dbReference>
<dbReference type="InterPro" id="IPR056177">
    <property type="entry name" value="CRF-BP_N"/>
</dbReference>
<evidence type="ECO:0000313" key="14">
    <source>
        <dbReference type="Proteomes" id="UP000646548"/>
    </source>
</evidence>
<dbReference type="GO" id="GO:0005615">
    <property type="term" value="C:extracellular space"/>
    <property type="evidence" value="ECO:0007669"/>
    <property type="project" value="TreeGrafter"/>
</dbReference>
<feature type="region of interest" description="Disordered" evidence="10">
    <location>
        <begin position="56"/>
        <end position="96"/>
    </location>
</feature>
<dbReference type="PANTHER" id="PTHR10278:SF0">
    <property type="entry name" value="CORTICOTROPIN-RELEASING FACTOR-BINDING PROTEIN"/>
    <property type="match status" value="1"/>
</dbReference>
<keyword evidence="6" id="KW-1015">Disulfide bond</keyword>
<dbReference type="GO" id="GO:0009755">
    <property type="term" value="P:hormone-mediated signaling pathway"/>
    <property type="evidence" value="ECO:0007669"/>
    <property type="project" value="TreeGrafter"/>
</dbReference>
<keyword evidence="4" id="KW-0964">Secreted</keyword>
<name>A0A834F513_ORYME</name>
<evidence type="ECO:0000256" key="1">
    <source>
        <dbReference type="ARBA" id="ARBA00004613"/>
    </source>
</evidence>
<evidence type="ECO:0000313" key="13">
    <source>
        <dbReference type="EMBL" id="KAF6721716.1"/>
    </source>
</evidence>
<evidence type="ECO:0000256" key="10">
    <source>
        <dbReference type="SAM" id="MobiDB-lite"/>
    </source>
</evidence>
<keyword evidence="7" id="KW-0325">Glycoprotein</keyword>
<dbReference type="PANTHER" id="PTHR10278">
    <property type="entry name" value="CORTICOTROPIN-RELEASING FACTOR-BINDING PROTEIN"/>
    <property type="match status" value="1"/>
</dbReference>
<gene>
    <name evidence="13" type="ORF">FQA47_007896</name>
</gene>
<evidence type="ECO:0000256" key="4">
    <source>
        <dbReference type="ARBA" id="ARBA00022525"/>
    </source>
</evidence>
<organism evidence="13 14">
    <name type="scientific">Oryzias melastigma</name>
    <name type="common">Marine medaka</name>
    <dbReference type="NCBI Taxonomy" id="30732"/>
    <lineage>
        <taxon>Eukaryota</taxon>
        <taxon>Metazoa</taxon>
        <taxon>Chordata</taxon>
        <taxon>Craniata</taxon>
        <taxon>Vertebrata</taxon>
        <taxon>Euteleostomi</taxon>
        <taxon>Actinopterygii</taxon>
        <taxon>Neopterygii</taxon>
        <taxon>Teleostei</taxon>
        <taxon>Neoteleostei</taxon>
        <taxon>Acanthomorphata</taxon>
        <taxon>Ovalentaria</taxon>
        <taxon>Atherinomorphae</taxon>
        <taxon>Beloniformes</taxon>
        <taxon>Adrianichthyidae</taxon>
        <taxon>Oryziinae</taxon>
        <taxon>Oryzias</taxon>
    </lineage>
</organism>
<comment type="function">
    <text evidence="8">Binds CRF and inactivates it. May prevent inappropriate pituitary-adrenal stimulation in pregnancy.</text>
</comment>
<dbReference type="SUPFAM" id="SSF49854">
    <property type="entry name" value="Spermadhesin, CUB domain"/>
    <property type="match status" value="1"/>
</dbReference>
<dbReference type="InterPro" id="IPR008435">
    <property type="entry name" value="CRF-bd"/>
</dbReference>
<sequence>MEGGEGSGFYQIIKSLRDAEASSPTKNHRPTGPFPMYYLDQVFVVNQSLHYHKQMNQRGAPLGGSSGPLMSLQPPNHLRTTSNGPSKTGPVRARRLPSWPPHRGSASLLLFLPLLLADMRVMERTFREQLCFLLLSVSVLRGGCRSLENNEISNEFYSLFNPEPRRDSPDAFMYRRALRCMDMVAVEGQFTFTAETPHLSCATFLMAEPSELISVEVDRVDIDCSGGDFITVFDGWVMKGEKFPSSQDHPLPLYERYVDYCDGAPARRTVRASQNVAMVFFRVHSAGSSFTLTVRKHVNLFPCNAISQSPEGSYTMVIPQQRRNCSFSILYPVAIDISEFSLGRHGSFPKRKMPGCAESEDFVQLLGGNGIDTSKLLPITDLCVSFTGPTHMKIACDNTVVRMVSSGSFVSRVSFSYRALDSQELQTIKLNNVEDFCFNN</sequence>
<dbReference type="GO" id="GO:0051424">
    <property type="term" value="F:corticotropin-releasing hormone binding"/>
    <property type="evidence" value="ECO:0007669"/>
    <property type="project" value="InterPro"/>
</dbReference>
<dbReference type="InterPro" id="IPR056178">
    <property type="entry name" value="CRF-BP_C"/>
</dbReference>
<dbReference type="AlphaFoldDB" id="A0A834F513"/>
<evidence type="ECO:0000256" key="3">
    <source>
        <dbReference type="ARBA" id="ARBA00015713"/>
    </source>
</evidence>
<dbReference type="Pfam" id="PF05428">
    <property type="entry name" value="CRF-BP_N"/>
    <property type="match status" value="1"/>
</dbReference>
<comment type="subcellular location">
    <subcellularLocation>
        <location evidence="1">Secreted</location>
    </subcellularLocation>
</comment>
<dbReference type="EMBL" id="WKFB01000482">
    <property type="protein sequence ID" value="KAF6721716.1"/>
    <property type="molecule type" value="Genomic_DNA"/>
</dbReference>